<accession>A0A420V233</accession>
<protein>
    <submittedName>
        <fullName evidence="5">LPXTG cell wall anchor domain-containing protein</fullName>
    </submittedName>
</protein>
<gene>
    <name evidence="5" type="ORF">SFRA_016690</name>
</gene>
<keyword evidence="6" id="KW-1185">Reference proteome</keyword>
<dbReference type="Proteomes" id="UP000028058">
    <property type="component" value="Unassembled WGS sequence"/>
</dbReference>
<evidence type="ECO:0000256" key="4">
    <source>
        <dbReference type="ARBA" id="ARBA00023088"/>
    </source>
</evidence>
<keyword evidence="4" id="KW-0572">Peptidoglycan-anchor</keyword>
<dbReference type="PROSITE" id="PS50847">
    <property type="entry name" value="GRAM_POS_ANCHORING"/>
    <property type="match status" value="1"/>
</dbReference>
<evidence type="ECO:0000256" key="3">
    <source>
        <dbReference type="ARBA" id="ARBA00022729"/>
    </source>
</evidence>
<name>A0A420V233_9ACTN</name>
<dbReference type="InterPro" id="IPR019931">
    <property type="entry name" value="LPXTG_anchor"/>
</dbReference>
<reference evidence="5 6" key="1">
    <citation type="journal article" date="2014" name="Genome Announc.">
        <title>Draft Genome Sequence of Streptomyces fradiae ATCC 19609, a Strain Highly Sensitive to Antibiotics.</title>
        <authorList>
            <person name="Bekker O.B."/>
            <person name="Klimina K.M."/>
            <person name="Vatlin A.A."/>
            <person name="Zakharevich N.V."/>
            <person name="Kasianov A.S."/>
            <person name="Danilenko V.N."/>
        </authorList>
    </citation>
    <scope>NUCLEOTIDE SEQUENCE [LARGE SCALE GENOMIC DNA]</scope>
    <source>
        <strain evidence="5 6">ATCC 19609</strain>
    </source>
</reference>
<dbReference type="EMBL" id="JNAD02000007">
    <property type="protein sequence ID" value="RKM94889.1"/>
    <property type="molecule type" value="Genomic_DNA"/>
</dbReference>
<dbReference type="NCBIfam" id="TIGR01167">
    <property type="entry name" value="LPXTG_anchor"/>
    <property type="match status" value="1"/>
</dbReference>
<evidence type="ECO:0000256" key="2">
    <source>
        <dbReference type="ARBA" id="ARBA00022525"/>
    </source>
</evidence>
<keyword evidence="1" id="KW-0134">Cell wall</keyword>
<evidence type="ECO:0000256" key="1">
    <source>
        <dbReference type="ARBA" id="ARBA00022512"/>
    </source>
</evidence>
<keyword evidence="3" id="KW-0732">Signal</keyword>
<keyword evidence="2" id="KW-0964">Secreted</keyword>
<organism evidence="5 6">
    <name type="scientific">Streptomyces xinghaiensis</name>
    <dbReference type="NCBI Taxonomy" id="1038928"/>
    <lineage>
        <taxon>Bacteria</taxon>
        <taxon>Bacillati</taxon>
        <taxon>Actinomycetota</taxon>
        <taxon>Actinomycetes</taxon>
        <taxon>Kitasatosporales</taxon>
        <taxon>Streptomycetaceae</taxon>
        <taxon>Streptomyces</taxon>
    </lineage>
</organism>
<sequence>MTAPSKWRTAVAAVAASAAFAAVPVLGAQPAHAQYPPPSPGLTLSSTAVYQGSKIAFIGRGFASEQTVVAELLPEQTRLGYFRANRLGAVWGSVEIPRCTTPGNHVFRLRASNPARVLEAGITVLKRPGDDPCTAKAVPKQQARAAALPAGQQNLADTGDDKTPLLMGGAAGLAALGGGGVLLARRLRKH</sequence>
<dbReference type="AlphaFoldDB" id="A0A420V233"/>
<dbReference type="OrthoDB" id="4337179at2"/>
<comment type="caution">
    <text evidence="5">The sequence shown here is derived from an EMBL/GenBank/DDBJ whole genome shotgun (WGS) entry which is preliminary data.</text>
</comment>
<dbReference type="RefSeq" id="WP_043464650.1">
    <property type="nucleotide sequence ID" value="NZ_CP134822.1"/>
</dbReference>
<proteinExistence type="predicted"/>
<evidence type="ECO:0000313" key="5">
    <source>
        <dbReference type="EMBL" id="RKM94889.1"/>
    </source>
</evidence>
<evidence type="ECO:0000313" key="6">
    <source>
        <dbReference type="Proteomes" id="UP000028058"/>
    </source>
</evidence>